<dbReference type="SUPFAM" id="SSF51430">
    <property type="entry name" value="NAD(P)-linked oxidoreductase"/>
    <property type="match status" value="1"/>
</dbReference>
<protein>
    <submittedName>
        <fullName evidence="2">Oxidoreductase</fullName>
    </submittedName>
</protein>
<dbReference type="InterPro" id="IPR053135">
    <property type="entry name" value="AKR2_Oxidoreductase"/>
</dbReference>
<dbReference type="CDD" id="cd19095">
    <property type="entry name" value="AKR_PA4992-like"/>
    <property type="match status" value="1"/>
</dbReference>
<dbReference type="InterPro" id="IPR023210">
    <property type="entry name" value="NADP_OxRdtase_dom"/>
</dbReference>
<organism evidence="2">
    <name type="scientific">uncultured Woeseiaceae bacterium</name>
    <dbReference type="NCBI Taxonomy" id="1983305"/>
    <lineage>
        <taxon>Bacteria</taxon>
        <taxon>Pseudomonadati</taxon>
        <taxon>Pseudomonadota</taxon>
        <taxon>Gammaproteobacteria</taxon>
        <taxon>Woeseiales</taxon>
        <taxon>Woeseiaceae</taxon>
        <taxon>environmental samples</taxon>
    </lineage>
</organism>
<dbReference type="AlphaFoldDB" id="A0A7D9D1W8"/>
<accession>A0A7D9D1W8</accession>
<evidence type="ECO:0000313" key="2">
    <source>
        <dbReference type="EMBL" id="VUX55828.1"/>
    </source>
</evidence>
<dbReference type="PANTHER" id="PTHR43312:SF1">
    <property type="entry name" value="NADP-DEPENDENT OXIDOREDUCTASE DOMAIN-CONTAINING PROTEIN"/>
    <property type="match status" value="1"/>
</dbReference>
<dbReference type="Gene3D" id="3.20.20.100">
    <property type="entry name" value="NADP-dependent oxidoreductase domain"/>
    <property type="match status" value="1"/>
</dbReference>
<dbReference type="EMBL" id="LR633967">
    <property type="protein sequence ID" value="VUX55828.1"/>
    <property type="molecule type" value="Genomic_DNA"/>
</dbReference>
<dbReference type="InterPro" id="IPR036812">
    <property type="entry name" value="NAD(P)_OxRdtase_dom_sf"/>
</dbReference>
<sequence length="315" mass="33991">MITRREYLKNSVLAGAALSLSPSLLQALEGDVITRAIPSTGEEIPIVGLGSSATFRTVAQSDDVSALRDVLRTLMENGGSVFDTAPGYGASEEVAGGLVQDLDATQKVFWATKVNVAGRGGGSADPDNARAQIERSFQYIGKDPIDLIQVHNLGDVPTQLSILKDLKEEGRVRYIGVTFTGARRYQDLAQVMREEPLDFIGVDYAVDNTESAELILPLAQDRGIAVLSYVPFGRTRLWRRVSGREVPEWAAEFGASSWGQFFIKYCAAHPAVTAVTPATSKAKNMLDNIGAAYGELPDEATRRKMEALVESLPAA</sequence>
<feature type="domain" description="NADP-dependent oxidoreductase" evidence="1">
    <location>
        <begin position="47"/>
        <end position="301"/>
    </location>
</feature>
<evidence type="ECO:0000259" key="1">
    <source>
        <dbReference type="Pfam" id="PF00248"/>
    </source>
</evidence>
<gene>
    <name evidence="2" type="ORF">JTBM06_V1_130005</name>
</gene>
<proteinExistence type="predicted"/>
<name>A0A7D9D1W8_9GAMM</name>
<reference evidence="2" key="1">
    <citation type="submission" date="2019-07" db="EMBL/GenBank/DDBJ databases">
        <authorList>
            <person name="Weber M."/>
            <person name="Kostadinov I."/>
            <person name="Kostadinov D I."/>
        </authorList>
    </citation>
    <scope>NUCLEOTIDE SEQUENCE</scope>
    <source>
        <strain evidence="2">Gfbio:sag-sample-m06:053724c1-46a9-4a36-b237-ea2bf867836b</strain>
    </source>
</reference>
<dbReference type="Pfam" id="PF00248">
    <property type="entry name" value="Aldo_ket_red"/>
    <property type="match status" value="1"/>
</dbReference>
<dbReference type="PANTHER" id="PTHR43312">
    <property type="entry name" value="D-THREO-ALDOSE 1-DEHYDROGENASE"/>
    <property type="match status" value="1"/>
</dbReference>